<keyword evidence="3 6" id="KW-0378">Hydrolase</keyword>
<feature type="domain" description="C2" evidence="7">
    <location>
        <begin position="501"/>
        <end position="616"/>
    </location>
</feature>
<dbReference type="GO" id="GO:0005876">
    <property type="term" value="C:spindle microtubule"/>
    <property type="evidence" value="ECO:0007669"/>
    <property type="project" value="Ensembl"/>
</dbReference>
<dbReference type="CTD" id="827"/>
<comment type="similarity">
    <text evidence="1">Belongs to the peptidase C2 family.</text>
</comment>
<dbReference type="AlphaFoldDB" id="F7BAV6"/>
<dbReference type="Gene3D" id="2.60.40.150">
    <property type="entry name" value="C2 domain"/>
    <property type="match status" value="1"/>
</dbReference>
<feature type="active site" evidence="5 6">
    <location>
        <position position="81"/>
    </location>
</feature>
<dbReference type="CDD" id="cd04046">
    <property type="entry name" value="C2_Calpain"/>
    <property type="match status" value="1"/>
</dbReference>
<dbReference type="PROSITE" id="PS00139">
    <property type="entry name" value="THIOL_PROTEASE_CYS"/>
    <property type="match status" value="1"/>
</dbReference>
<dbReference type="Pfam" id="PF01067">
    <property type="entry name" value="Calpain_III"/>
    <property type="match status" value="1"/>
</dbReference>
<dbReference type="InterPro" id="IPR022683">
    <property type="entry name" value="Calpain_III"/>
</dbReference>
<evidence type="ECO:0000256" key="4">
    <source>
        <dbReference type="ARBA" id="ARBA00022807"/>
    </source>
</evidence>
<dbReference type="RefSeq" id="XP_028923376.1">
    <property type="nucleotide sequence ID" value="XM_029067543.2"/>
</dbReference>
<dbReference type="InterPro" id="IPR033884">
    <property type="entry name" value="C2_Calpain"/>
</dbReference>
<dbReference type="FunFam" id="3.90.70.10:FF:000027">
    <property type="entry name" value="Calpain 5"/>
    <property type="match status" value="1"/>
</dbReference>
<dbReference type="GO" id="GO:0001578">
    <property type="term" value="P:microtubule bundle formation"/>
    <property type="evidence" value="ECO:0007669"/>
    <property type="project" value="Ensembl"/>
</dbReference>
<dbReference type="SMART" id="SM00230">
    <property type="entry name" value="CysPc"/>
    <property type="match status" value="1"/>
</dbReference>
<dbReference type="FunFam" id="2.60.120.380:FF:000003">
    <property type="entry name" value="Calpain 5"/>
    <property type="match status" value="1"/>
</dbReference>
<feature type="active site" evidence="5 6">
    <location>
        <position position="252"/>
    </location>
</feature>
<accession>F7BAV6</accession>
<dbReference type="SUPFAM" id="SSF54001">
    <property type="entry name" value="Cysteine proteinases"/>
    <property type="match status" value="1"/>
</dbReference>
<feature type="domain" description="Calpain catalytic" evidence="8">
    <location>
        <begin position="26"/>
        <end position="343"/>
    </location>
</feature>
<dbReference type="Proteomes" id="UP000002279">
    <property type="component" value="Chromosome 6"/>
</dbReference>
<dbReference type="CDD" id="cd00044">
    <property type="entry name" value="CysPc"/>
    <property type="match status" value="1"/>
</dbReference>
<dbReference type="GO" id="GO:0048471">
    <property type="term" value="C:perinuclear region of cytoplasm"/>
    <property type="evidence" value="ECO:0007669"/>
    <property type="project" value="Ensembl"/>
</dbReference>
<evidence type="ECO:0000313" key="10">
    <source>
        <dbReference type="Proteomes" id="UP000002279"/>
    </source>
</evidence>
<name>F7BAV6_ORNAN</name>
<dbReference type="InterPro" id="IPR000008">
    <property type="entry name" value="C2_dom"/>
</dbReference>
<dbReference type="InterPro" id="IPR036213">
    <property type="entry name" value="Calpain_III_sf"/>
</dbReference>
<dbReference type="GeneTree" id="ENSGT00940000156128"/>
<dbReference type="SMART" id="SM00239">
    <property type="entry name" value="C2"/>
    <property type="match status" value="1"/>
</dbReference>
<dbReference type="InterPro" id="IPR001300">
    <property type="entry name" value="Peptidase_C2_calpain_cat"/>
</dbReference>
<dbReference type="Pfam" id="PF00168">
    <property type="entry name" value="C2"/>
    <property type="match status" value="1"/>
</dbReference>
<dbReference type="eggNOG" id="KOG0045">
    <property type="taxonomic scope" value="Eukaryota"/>
</dbReference>
<dbReference type="SUPFAM" id="SSF49562">
    <property type="entry name" value="C2 domain (Calcium/lipid-binding domain, CaLB)"/>
    <property type="match status" value="1"/>
</dbReference>
<dbReference type="OrthoDB" id="424753at2759"/>
<sequence length="642" mass="73083">MVPAAKPFKDQKYHELKKQCIHGRQLFEDPEFPAKDESLFFSRPLPGKVQWKRPKELCEDPRLFVDGISSHDLHQGKLGNCWFVAACSCLALRQSLWTKVIPKATEQEWNPRRPECYAGIFHFRFWCFGEWVDVVVDDLLPTIHGELIFCHSNVQNEFWSALLEKAYAKLAGCYEALDGGSTVDALVDFSGGLAESIDLRKGRYCEHITEQTKLFEDLLKAHGRGGLISCSILPLSPTDREVETAQGLVKGHAYSVTDVRKVRLGDRLLAIFRAEKLFMVRMRNPWGRREWSGPWSDDSEEWQRVSRAERASLGLTVADDGEFWMAFEDWCSHFTDVDICHNVNTSFFSLHKTWEQAVVRGAWIPHQEPLRNRAGGCFNNRDTFLQNPQYIFDIKKAQDQVLISLQQRDQRVHRKEGYGDNLTIGFSLFKVEENRRFRMHHVHIQEHTSTSMYADVRAVFLRKLLPRGRYVLIPTTFQPGDASTFLLRLFTDEPACFRELKLDKPKVTCWSLLCGFPRGVTQVVVRSAGGLVPRGRAGGADPYVVIRCGGEQVRSTVQRNTVDAVFNTQAIFYRKDFKGPLVVQVWNSNLLCDQLLGQVVLAATPDAPREEQTLPLQGQGRGQAASGHVTLRVVSSDSLLEL</sequence>
<dbReference type="GO" id="GO:0005737">
    <property type="term" value="C:cytoplasm"/>
    <property type="evidence" value="ECO:0000318"/>
    <property type="project" value="GO_Central"/>
</dbReference>
<dbReference type="Ensembl" id="ENSOANT00000003811.3">
    <property type="protein sequence ID" value="ENSOANP00000003810.2"/>
    <property type="gene ID" value="ENSOANG00000002404.3"/>
</dbReference>
<evidence type="ECO:0000256" key="3">
    <source>
        <dbReference type="ARBA" id="ARBA00022801"/>
    </source>
</evidence>
<protein>
    <submittedName>
        <fullName evidence="9">Calpain 6</fullName>
    </submittedName>
</protein>
<reference evidence="9" key="3">
    <citation type="submission" date="2025-09" db="UniProtKB">
        <authorList>
            <consortium name="Ensembl"/>
        </authorList>
    </citation>
    <scope>IDENTIFICATION</scope>
    <source>
        <strain evidence="9">Glennie</strain>
    </source>
</reference>
<proteinExistence type="inferred from homology"/>
<organism evidence="9 10">
    <name type="scientific">Ornithorhynchus anatinus</name>
    <name type="common">Duckbill platypus</name>
    <dbReference type="NCBI Taxonomy" id="9258"/>
    <lineage>
        <taxon>Eukaryota</taxon>
        <taxon>Metazoa</taxon>
        <taxon>Chordata</taxon>
        <taxon>Craniata</taxon>
        <taxon>Vertebrata</taxon>
        <taxon>Euteleostomi</taxon>
        <taxon>Mammalia</taxon>
        <taxon>Monotremata</taxon>
        <taxon>Ornithorhynchidae</taxon>
        <taxon>Ornithorhynchus</taxon>
    </lineage>
</organism>
<dbReference type="GeneID" id="100076623"/>
<keyword evidence="2 6" id="KW-0645">Protease</keyword>
<evidence type="ECO:0000259" key="7">
    <source>
        <dbReference type="PROSITE" id="PS50004"/>
    </source>
</evidence>
<dbReference type="PANTHER" id="PTHR10183:SF381">
    <property type="entry name" value="CALPAIN-6"/>
    <property type="match status" value="1"/>
</dbReference>
<dbReference type="InterPro" id="IPR038765">
    <property type="entry name" value="Papain-like_cys_pep_sf"/>
</dbReference>
<dbReference type="KEGG" id="oaa:100076623"/>
<dbReference type="SUPFAM" id="SSF49758">
    <property type="entry name" value="Calpain large subunit, middle domain (domain III)"/>
    <property type="match status" value="1"/>
</dbReference>
<dbReference type="GO" id="GO:0006508">
    <property type="term" value="P:proteolysis"/>
    <property type="evidence" value="ECO:0000318"/>
    <property type="project" value="GO_Central"/>
</dbReference>
<evidence type="ECO:0000256" key="2">
    <source>
        <dbReference type="ARBA" id="ARBA00022670"/>
    </source>
</evidence>
<dbReference type="HOGENOM" id="CLU_010982_3_2_1"/>
<dbReference type="OMA" id="QKGRYTD"/>
<dbReference type="GO" id="GO:0008017">
    <property type="term" value="F:microtubule binding"/>
    <property type="evidence" value="ECO:0007669"/>
    <property type="project" value="Ensembl"/>
</dbReference>
<dbReference type="PRINTS" id="PR00704">
    <property type="entry name" value="CALPAIN"/>
</dbReference>
<dbReference type="PROSITE" id="PS50203">
    <property type="entry name" value="CALPAIN_CAT"/>
    <property type="match status" value="1"/>
</dbReference>
<dbReference type="RefSeq" id="XP_028923377.1">
    <property type="nucleotide sequence ID" value="XM_029067544.2"/>
</dbReference>
<dbReference type="GO" id="GO:0051493">
    <property type="term" value="P:regulation of cytoskeleton organization"/>
    <property type="evidence" value="ECO:0007669"/>
    <property type="project" value="Ensembl"/>
</dbReference>
<dbReference type="Gene3D" id="2.60.120.380">
    <property type="match status" value="1"/>
</dbReference>
<dbReference type="FunFam" id="2.60.40.150:FF:000131">
    <property type="entry name" value="calpain-6"/>
    <property type="match status" value="1"/>
</dbReference>
<dbReference type="PROSITE" id="PS50004">
    <property type="entry name" value="C2"/>
    <property type="match status" value="1"/>
</dbReference>
<evidence type="ECO:0000256" key="1">
    <source>
        <dbReference type="ARBA" id="ARBA00007623"/>
    </source>
</evidence>
<gene>
    <name evidence="9" type="primary">CAPN6</name>
</gene>
<evidence type="ECO:0000256" key="6">
    <source>
        <dbReference type="PROSITE-ProRule" id="PRU00239"/>
    </source>
</evidence>
<dbReference type="InterPro" id="IPR022682">
    <property type="entry name" value="Calpain_domain_III"/>
</dbReference>
<dbReference type="STRING" id="9258.ENSOANP00000003810"/>
<dbReference type="InterPro" id="IPR022684">
    <property type="entry name" value="Calpain_cysteine_protease"/>
</dbReference>
<dbReference type="InterPro" id="IPR035892">
    <property type="entry name" value="C2_domain_sf"/>
</dbReference>
<keyword evidence="4 6" id="KW-0788">Thiol protease</keyword>
<dbReference type="Gene3D" id="3.90.70.10">
    <property type="entry name" value="Cysteine proteinases"/>
    <property type="match status" value="1"/>
</dbReference>
<feature type="active site" evidence="5 6">
    <location>
        <position position="284"/>
    </location>
</feature>
<dbReference type="InterPro" id="IPR033883">
    <property type="entry name" value="C2_III"/>
</dbReference>
<dbReference type="InterPro" id="IPR000169">
    <property type="entry name" value="Pept_cys_AS"/>
</dbReference>
<dbReference type="InParanoid" id="F7BAV6"/>
<reference evidence="9 10" key="1">
    <citation type="journal article" date="2008" name="Nature">
        <title>Genome analysis of the platypus reveals unique signatures of evolution.</title>
        <authorList>
            <person name="Warren W.C."/>
            <person name="Hillier L.W."/>
            <person name="Marshall Graves J.A."/>
            <person name="Birney E."/>
            <person name="Ponting C.P."/>
            <person name="Grutzner F."/>
            <person name="Belov K."/>
            <person name="Miller W."/>
            <person name="Clarke L."/>
            <person name="Chinwalla A.T."/>
            <person name="Yang S.P."/>
            <person name="Heger A."/>
            <person name="Locke D.P."/>
            <person name="Miethke P."/>
            <person name="Waters P.D."/>
            <person name="Veyrunes F."/>
            <person name="Fulton L."/>
            <person name="Fulton B."/>
            <person name="Graves T."/>
            <person name="Wallis J."/>
            <person name="Puente X.S."/>
            <person name="Lopez-Otin C."/>
            <person name="Ordonez G.R."/>
            <person name="Eichler E.E."/>
            <person name="Chen L."/>
            <person name="Cheng Z."/>
            <person name="Deakin J.E."/>
            <person name="Alsop A."/>
            <person name="Thompson K."/>
            <person name="Kirby P."/>
            <person name="Papenfuss A.T."/>
            <person name="Wakefield M.J."/>
            <person name="Olender T."/>
            <person name="Lancet D."/>
            <person name="Huttley G.A."/>
            <person name="Smit A.F."/>
            <person name="Pask A."/>
            <person name="Temple-Smith P."/>
            <person name="Batzer M.A."/>
            <person name="Walker J.A."/>
            <person name="Konkel M.K."/>
            <person name="Harris R.S."/>
            <person name="Whittington C.M."/>
            <person name="Wong E.S."/>
            <person name="Gemmell N.J."/>
            <person name="Buschiazzo E."/>
            <person name="Vargas Jentzsch I.M."/>
            <person name="Merkel A."/>
            <person name="Schmitz J."/>
            <person name="Zemann A."/>
            <person name="Churakov G."/>
            <person name="Kriegs J.O."/>
            <person name="Brosius J."/>
            <person name="Murchison E.P."/>
            <person name="Sachidanandam R."/>
            <person name="Smith C."/>
            <person name="Hannon G.J."/>
            <person name="Tsend-Ayush E."/>
            <person name="McMillan D."/>
            <person name="Attenborough R."/>
            <person name="Rens W."/>
            <person name="Ferguson-Smith M."/>
            <person name="Lefevre C.M."/>
            <person name="Sharp J.A."/>
            <person name="Nicholas K.R."/>
            <person name="Ray D.A."/>
            <person name="Kube M."/>
            <person name="Reinhardt R."/>
            <person name="Pringle T.H."/>
            <person name="Taylor J."/>
            <person name="Jones R.C."/>
            <person name="Nixon B."/>
            <person name="Dacheux J.L."/>
            <person name="Niwa H."/>
            <person name="Sekita Y."/>
            <person name="Huang X."/>
            <person name="Stark A."/>
            <person name="Kheradpour P."/>
            <person name="Kellis M."/>
            <person name="Flicek P."/>
            <person name="Chen Y."/>
            <person name="Webber C."/>
            <person name="Hardison R."/>
            <person name="Nelson J."/>
            <person name="Hallsworth-Pepin K."/>
            <person name="Delehaunty K."/>
            <person name="Markovic C."/>
            <person name="Minx P."/>
            <person name="Feng Y."/>
            <person name="Kremitzki C."/>
            <person name="Mitreva M."/>
            <person name="Glasscock J."/>
            <person name="Wylie T."/>
            <person name="Wohldmann P."/>
            <person name="Thiru P."/>
            <person name="Nhan M.N."/>
            <person name="Pohl C.S."/>
            <person name="Smith S.M."/>
            <person name="Hou S."/>
            <person name="Nefedov M."/>
            <person name="de Jong P.J."/>
            <person name="Renfree M.B."/>
            <person name="Mardis E.R."/>
            <person name="Wilson R.K."/>
        </authorList>
    </citation>
    <scope>NUCLEOTIDE SEQUENCE [LARGE SCALE GENOMIC DNA]</scope>
    <source>
        <strain evidence="9 10">Glennie</strain>
    </source>
</reference>
<evidence type="ECO:0000256" key="5">
    <source>
        <dbReference type="PIRSR" id="PIRSR622684-1"/>
    </source>
</evidence>
<dbReference type="Pfam" id="PF00648">
    <property type="entry name" value="Peptidase_C2"/>
    <property type="match status" value="1"/>
</dbReference>
<dbReference type="CDD" id="cd00214">
    <property type="entry name" value="Calpain_III"/>
    <property type="match status" value="1"/>
</dbReference>
<evidence type="ECO:0000313" key="9">
    <source>
        <dbReference type="Ensembl" id="ENSOANP00000003810.2"/>
    </source>
</evidence>
<dbReference type="Bgee" id="ENSOANG00000002404">
    <property type="expression patterns" value="Expressed in liver and 7 other cell types or tissues"/>
</dbReference>
<dbReference type="PANTHER" id="PTHR10183">
    <property type="entry name" value="CALPAIN"/>
    <property type="match status" value="1"/>
</dbReference>
<evidence type="ECO:0000259" key="8">
    <source>
        <dbReference type="PROSITE" id="PS50203"/>
    </source>
</evidence>
<keyword evidence="10" id="KW-1185">Reference proteome</keyword>
<reference evidence="9" key="2">
    <citation type="submission" date="2025-08" db="UniProtKB">
        <authorList>
            <consortium name="Ensembl"/>
        </authorList>
    </citation>
    <scope>IDENTIFICATION</scope>
    <source>
        <strain evidence="9">Glennie</strain>
    </source>
</reference>
<dbReference type="GO" id="GO:0004198">
    <property type="term" value="F:calcium-dependent cysteine-type endopeptidase activity"/>
    <property type="evidence" value="ECO:0000318"/>
    <property type="project" value="GO_Central"/>
</dbReference>
<dbReference type="SMART" id="SM00720">
    <property type="entry name" value="calpain_III"/>
    <property type="match status" value="1"/>
</dbReference>